<evidence type="ECO:0000256" key="7">
    <source>
        <dbReference type="SAM" id="Coils"/>
    </source>
</evidence>
<keyword evidence="7" id="KW-0175">Coiled coil</keyword>
<feature type="coiled-coil region" evidence="7">
    <location>
        <begin position="33"/>
        <end position="60"/>
    </location>
</feature>
<organism evidence="9 10">
    <name type="scientific">Pseudidiomarina aestuarii</name>
    <dbReference type="NCBI Taxonomy" id="624146"/>
    <lineage>
        <taxon>Bacteria</taxon>
        <taxon>Pseudomonadati</taxon>
        <taxon>Pseudomonadota</taxon>
        <taxon>Gammaproteobacteria</taxon>
        <taxon>Alteromonadales</taxon>
        <taxon>Idiomarinaceae</taxon>
        <taxon>Pseudidiomarina</taxon>
    </lineage>
</organism>
<dbReference type="SMART" id="SM00463">
    <property type="entry name" value="SMR"/>
    <property type="match status" value="1"/>
</dbReference>
<dbReference type="PANTHER" id="PTHR35562:SF1">
    <property type="entry name" value="UPF0115 PROTEIN YFCN"/>
    <property type="match status" value="1"/>
</dbReference>
<keyword evidence="5 6" id="KW-0694">RNA-binding</keyword>
<comment type="subunit">
    <text evidence="6">Associates with collided ribosomes, but not with correctly translating polysomes.</text>
</comment>
<evidence type="ECO:0000256" key="2">
    <source>
        <dbReference type="ARBA" id="ARBA00022730"/>
    </source>
</evidence>
<evidence type="ECO:0000313" key="10">
    <source>
        <dbReference type="Proteomes" id="UP000287766"/>
    </source>
</evidence>
<dbReference type="EC" id="3.1.-.-" evidence="6"/>
<name>A0A7Z6ZTS4_9GAMM</name>
<keyword evidence="4 6" id="KW-0378">Hydrolase</keyword>
<dbReference type="PANTHER" id="PTHR35562">
    <property type="entry name" value="DNA ENDONUCLEASE SMRA-RELATED"/>
    <property type="match status" value="1"/>
</dbReference>
<dbReference type="Gene3D" id="3.30.1370.110">
    <property type="match status" value="1"/>
</dbReference>
<feature type="domain" description="Smr" evidence="8">
    <location>
        <begin position="100"/>
        <end position="175"/>
    </location>
</feature>
<comment type="caution">
    <text evidence="9">The sequence shown here is derived from an EMBL/GenBank/DDBJ whole genome shotgun (WGS) entry which is preliminary data.</text>
</comment>
<dbReference type="Proteomes" id="UP000287766">
    <property type="component" value="Unassembled WGS sequence"/>
</dbReference>
<dbReference type="GO" id="GO:0072344">
    <property type="term" value="P:rescue of stalled ribosome"/>
    <property type="evidence" value="ECO:0007669"/>
    <property type="project" value="UniProtKB-UniRule"/>
</dbReference>
<evidence type="ECO:0000259" key="8">
    <source>
        <dbReference type="PROSITE" id="PS50828"/>
    </source>
</evidence>
<evidence type="ECO:0000256" key="3">
    <source>
        <dbReference type="ARBA" id="ARBA00022759"/>
    </source>
</evidence>
<accession>A0A7Z6ZTS4</accession>
<dbReference type="HAMAP" id="MF_01042">
    <property type="entry name" value="SmrB"/>
    <property type="match status" value="1"/>
</dbReference>
<evidence type="ECO:0000313" key="9">
    <source>
        <dbReference type="EMBL" id="RUO41262.1"/>
    </source>
</evidence>
<protein>
    <recommendedName>
        <fullName evidence="6">Ribosome rescue factor SmrB</fullName>
        <ecNumber evidence="6">3.1.-.-</ecNumber>
    </recommendedName>
</protein>
<dbReference type="InterPro" id="IPR022990">
    <property type="entry name" value="SmrB-like"/>
</dbReference>
<gene>
    <name evidence="6" type="primary">smrB</name>
    <name evidence="9" type="ORF">CWE22_03505</name>
</gene>
<dbReference type="Pfam" id="PF01713">
    <property type="entry name" value="Smr"/>
    <property type="match status" value="1"/>
</dbReference>
<reference evidence="10" key="1">
    <citation type="journal article" date="2018" name="Front. Microbiol.">
        <title>Genome-Based Analysis Reveals the Taxonomy and Diversity of the Family Idiomarinaceae.</title>
        <authorList>
            <person name="Liu Y."/>
            <person name="Lai Q."/>
            <person name="Shao Z."/>
        </authorList>
    </citation>
    <scope>NUCLEOTIDE SEQUENCE [LARGE SCALE GENOMIC DNA]</scope>
    <source>
        <strain evidence="10">KYW314</strain>
    </source>
</reference>
<keyword evidence="1 6" id="KW-0540">Nuclease</keyword>
<comment type="similarity">
    <text evidence="6">Belongs to the SmrB family.</text>
</comment>
<dbReference type="GO" id="GO:0004521">
    <property type="term" value="F:RNA endonuclease activity"/>
    <property type="evidence" value="ECO:0007669"/>
    <property type="project" value="UniProtKB-UniRule"/>
</dbReference>
<keyword evidence="2 6" id="KW-0699">rRNA-binding</keyword>
<evidence type="ECO:0000256" key="1">
    <source>
        <dbReference type="ARBA" id="ARBA00022722"/>
    </source>
</evidence>
<dbReference type="SUPFAM" id="SSF160443">
    <property type="entry name" value="SMR domain-like"/>
    <property type="match status" value="1"/>
</dbReference>
<comment type="function">
    <text evidence="6">Acts as a ribosome collision sensor. Detects stalled/collided disomes (pairs of ribosomes where the leading ribosome is stalled and a second ribosome has collided with it) and endonucleolytically cleaves mRNA at the 5' boundary of the stalled ribosome. Stalled/collided disomes form a new interface (primarily via the 30S subunits) that binds SmrB. Cleaved mRNA becomes available for tmRNA ligation, leading to ribosomal subunit dissociation and rescue of stalled ribosomes.</text>
</comment>
<dbReference type="AlphaFoldDB" id="A0A7Z6ZTS4"/>
<dbReference type="RefSeq" id="WP_244595946.1">
    <property type="nucleotide sequence ID" value="NZ_PIPR01000001.1"/>
</dbReference>
<dbReference type="EMBL" id="PIPR01000001">
    <property type="protein sequence ID" value="RUO41262.1"/>
    <property type="molecule type" value="Genomic_DNA"/>
</dbReference>
<keyword evidence="10" id="KW-1185">Reference proteome</keyword>
<dbReference type="InterPro" id="IPR002625">
    <property type="entry name" value="Smr_dom"/>
</dbReference>
<proteinExistence type="inferred from homology"/>
<evidence type="ECO:0000256" key="6">
    <source>
        <dbReference type="HAMAP-Rule" id="MF_01042"/>
    </source>
</evidence>
<dbReference type="NCBIfam" id="NF003432">
    <property type="entry name" value="PRK04946.1"/>
    <property type="match status" value="1"/>
</dbReference>
<dbReference type="PROSITE" id="PS50828">
    <property type="entry name" value="SMR"/>
    <property type="match status" value="1"/>
</dbReference>
<dbReference type="GO" id="GO:0016787">
    <property type="term" value="F:hydrolase activity"/>
    <property type="evidence" value="ECO:0007669"/>
    <property type="project" value="UniProtKB-KW"/>
</dbReference>
<evidence type="ECO:0000256" key="4">
    <source>
        <dbReference type="ARBA" id="ARBA00022801"/>
    </source>
</evidence>
<dbReference type="GO" id="GO:0019843">
    <property type="term" value="F:rRNA binding"/>
    <property type="evidence" value="ECO:0007669"/>
    <property type="project" value="UniProtKB-UniRule"/>
</dbReference>
<sequence length="184" mass="20959">MRTKRMSSGNDDDDKALFRDAVQVDKRIRHDTIETAPRKKTQLQRRAERHERQQQTAEFEFSTRYQAHFPAGPLRFVADGQSPYLAKQLRRGDYSPELMLDLHGLTQAQARSELVAMIRAAQRQHIDCCAIMHGHGQGILRENLPHWLVQHPAVRAFHQAPAEWGGDAAILVLIQHELNATDAG</sequence>
<evidence type="ECO:0000256" key="5">
    <source>
        <dbReference type="ARBA" id="ARBA00022884"/>
    </source>
</evidence>
<keyword evidence="3 6" id="KW-0255">Endonuclease</keyword>
<dbReference type="InterPro" id="IPR036063">
    <property type="entry name" value="Smr_dom_sf"/>
</dbReference>